<protein>
    <recommendedName>
        <fullName evidence="2">ABM domain-containing protein</fullName>
    </recommendedName>
</protein>
<sequence length="88" mass="9978">MQVKTGHEQALLDLLEDQDPPDGMVAWFLMKANSNDGQMIGVAVFENKEAHIANANRPEQHESFVRMMEHLVSEPQWNDGEYLVGEIV</sequence>
<evidence type="ECO:0008006" key="2">
    <source>
        <dbReference type="Google" id="ProtNLM"/>
    </source>
</evidence>
<proteinExistence type="predicted"/>
<name>A0A382RTV9_9ZZZZ</name>
<dbReference type="AlphaFoldDB" id="A0A382RTV9"/>
<organism evidence="1">
    <name type="scientific">marine metagenome</name>
    <dbReference type="NCBI Taxonomy" id="408172"/>
    <lineage>
        <taxon>unclassified sequences</taxon>
        <taxon>metagenomes</taxon>
        <taxon>ecological metagenomes</taxon>
    </lineage>
</organism>
<reference evidence="1" key="1">
    <citation type="submission" date="2018-05" db="EMBL/GenBank/DDBJ databases">
        <authorList>
            <person name="Lanie J.A."/>
            <person name="Ng W.-L."/>
            <person name="Kazmierczak K.M."/>
            <person name="Andrzejewski T.M."/>
            <person name="Davidsen T.M."/>
            <person name="Wayne K.J."/>
            <person name="Tettelin H."/>
            <person name="Glass J.I."/>
            <person name="Rusch D."/>
            <person name="Podicherti R."/>
            <person name="Tsui H.-C.T."/>
            <person name="Winkler M.E."/>
        </authorList>
    </citation>
    <scope>NUCLEOTIDE SEQUENCE</scope>
</reference>
<gene>
    <name evidence="1" type="ORF">METZ01_LOCUS353449</name>
</gene>
<dbReference type="EMBL" id="UINC01123849">
    <property type="protein sequence ID" value="SVD00595.1"/>
    <property type="molecule type" value="Genomic_DNA"/>
</dbReference>
<accession>A0A382RTV9</accession>
<evidence type="ECO:0000313" key="1">
    <source>
        <dbReference type="EMBL" id="SVD00595.1"/>
    </source>
</evidence>